<dbReference type="Proteomes" id="UP000001514">
    <property type="component" value="Unassembled WGS sequence"/>
</dbReference>
<dbReference type="InParanoid" id="D8R1J6"/>
<proteinExistence type="predicted"/>
<sequence>MRIGHPLLSVAKFLELEFSLFDISYPVHHHHHKDHYAKPPLLKSEQGERRIWQAKDEAGNCEILCSCCGRLKYAGVMKKRHHLQDLSAVVTGSSNKPFKCYTAPIQSLATPIALSLMTT</sequence>
<accession>D8R1J6</accession>
<dbReference type="AlphaFoldDB" id="D8R1J6"/>
<dbReference type="EMBL" id="GL377570">
    <property type="protein sequence ID" value="EFJ33568.1"/>
    <property type="molecule type" value="Genomic_DNA"/>
</dbReference>
<gene>
    <name evidence="1" type="ORF">SELMODRAFT_406185</name>
</gene>
<dbReference type="Gramene" id="EFJ33568">
    <property type="protein sequence ID" value="EFJ33568"/>
    <property type="gene ID" value="SELMODRAFT_406185"/>
</dbReference>
<reference evidence="1 2" key="1">
    <citation type="journal article" date="2011" name="Science">
        <title>The Selaginella genome identifies genetic changes associated with the evolution of vascular plants.</title>
        <authorList>
            <person name="Banks J.A."/>
            <person name="Nishiyama T."/>
            <person name="Hasebe M."/>
            <person name="Bowman J.L."/>
            <person name="Gribskov M."/>
            <person name="dePamphilis C."/>
            <person name="Albert V.A."/>
            <person name="Aono N."/>
            <person name="Aoyama T."/>
            <person name="Ambrose B.A."/>
            <person name="Ashton N.W."/>
            <person name="Axtell M.J."/>
            <person name="Barker E."/>
            <person name="Barker M.S."/>
            <person name="Bennetzen J.L."/>
            <person name="Bonawitz N.D."/>
            <person name="Chapple C."/>
            <person name="Cheng C."/>
            <person name="Correa L.G."/>
            <person name="Dacre M."/>
            <person name="DeBarry J."/>
            <person name="Dreyer I."/>
            <person name="Elias M."/>
            <person name="Engstrom E.M."/>
            <person name="Estelle M."/>
            <person name="Feng L."/>
            <person name="Finet C."/>
            <person name="Floyd S.K."/>
            <person name="Frommer W.B."/>
            <person name="Fujita T."/>
            <person name="Gramzow L."/>
            <person name="Gutensohn M."/>
            <person name="Harholt J."/>
            <person name="Hattori M."/>
            <person name="Heyl A."/>
            <person name="Hirai T."/>
            <person name="Hiwatashi Y."/>
            <person name="Ishikawa M."/>
            <person name="Iwata M."/>
            <person name="Karol K.G."/>
            <person name="Koehler B."/>
            <person name="Kolukisaoglu U."/>
            <person name="Kubo M."/>
            <person name="Kurata T."/>
            <person name="Lalonde S."/>
            <person name="Li K."/>
            <person name="Li Y."/>
            <person name="Litt A."/>
            <person name="Lyons E."/>
            <person name="Manning G."/>
            <person name="Maruyama T."/>
            <person name="Michael T.P."/>
            <person name="Mikami K."/>
            <person name="Miyazaki S."/>
            <person name="Morinaga S."/>
            <person name="Murata T."/>
            <person name="Mueller-Roeber B."/>
            <person name="Nelson D.R."/>
            <person name="Obara M."/>
            <person name="Oguri Y."/>
            <person name="Olmstead R.G."/>
            <person name="Onodera N."/>
            <person name="Petersen B.L."/>
            <person name="Pils B."/>
            <person name="Prigge M."/>
            <person name="Rensing S.A."/>
            <person name="Riano-Pachon D.M."/>
            <person name="Roberts A.W."/>
            <person name="Sato Y."/>
            <person name="Scheller H.V."/>
            <person name="Schulz B."/>
            <person name="Schulz C."/>
            <person name="Shakirov E.V."/>
            <person name="Shibagaki N."/>
            <person name="Shinohara N."/>
            <person name="Shippen D.E."/>
            <person name="Soerensen I."/>
            <person name="Sotooka R."/>
            <person name="Sugimoto N."/>
            <person name="Sugita M."/>
            <person name="Sumikawa N."/>
            <person name="Tanurdzic M."/>
            <person name="Theissen G."/>
            <person name="Ulvskov P."/>
            <person name="Wakazuki S."/>
            <person name="Weng J.K."/>
            <person name="Willats W.W."/>
            <person name="Wipf D."/>
            <person name="Wolf P.G."/>
            <person name="Yang L."/>
            <person name="Zimmer A.D."/>
            <person name="Zhu Q."/>
            <person name="Mitros T."/>
            <person name="Hellsten U."/>
            <person name="Loque D."/>
            <person name="Otillar R."/>
            <person name="Salamov A."/>
            <person name="Schmutz J."/>
            <person name="Shapiro H."/>
            <person name="Lindquist E."/>
            <person name="Lucas S."/>
            <person name="Rokhsar D."/>
            <person name="Grigoriev I.V."/>
        </authorList>
    </citation>
    <scope>NUCLEOTIDE SEQUENCE [LARGE SCALE GENOMIC DNA]</scope>
</reference>
<evidence type="ECO:0000313" key="2">
    <source>
        <dbReference type="Proteomes" id="UP000001514"/>
    </source>
</evidence>
<organism evidence="2">
    <name type="scientific">Selaginella moellendorffii</name>
    <name type="common">Spikemoss</name>
    <dbReference type="NCBI Taxonomy" id="88036"/>
    <lineage>
        <taxon>Eukaryota</taxon>
        <taxon>Viridiplantae</taxon>
        <taxon>Streptophyta</taxon>
        <taxon>Embryophyta</taxon>
        <taxon>Tracheophyta</taxon>
        <taxon>Lycopodiopsida</taxon>
        <taxon>Selaginellales</taxon>
        <taxon>Selaginellaceae</taxon>
        <taxon>Selaginella</taxon>
    </lineage>
</organism>
<evidence type="ECO:0000313" key="1">
    <source>
        <dbReference type="EMBL" id="EFJ33568.1"/>
    </source>
</evidence>
<keyword evidence="2" id="KW-1185">Reference proteome</keyword>
<dbReference type="KEGG" id="smo:SELMODRAFT_406185"/>
<name>D8R1J6_SELML</name>
<protein>
    <submittedName>
        <fullName evidence="1">Uncharacterized protein</fullName>
    </submittedName>
</protein>
<dbReference type="HOGENOM" id="CLU_2065547_0_0_1"/>